<evidence type="ECO:0000313" key="3">
    <source>
        <dbReference type="EMBL" id="SLM61881.1"/>
    </source>
</evidence>
<dbReference type="EC" id="1.5.3.1" evidence="3"/>
<protein>
    <submittedName>
        <fullName evidence="3">Sarcosine oxidase beta subunit</fullName>
        <ecNumber evidence="3">1.5.3.1</ecNumber>
    </submittedName>
</protein>
<organism evidence="3 4">
    <name type="scientific">Dickeya aquatica</name>
    <dbReference type="NCBI Taxonomy" id="1401087"/>
    <lineage>
        <taxon>Bacteria</taxon>
        <taxon>Pseudomonadati</taxon>
        <taxon>Pseudomonadota</taxon>
        <taxon>Gammaproteobacteria</taxon>
        <taxon>Enterobacterales</taxon>
        <taxon>Pectobacteriaceae</taxon>
        <taxon>Dickeya</taxon>
    </lineage>
</organism>
<dbReference type="GO" id="GO:0005737">
    <property type="term" value="C:cytoplasm"/>
    <property type="evidence" value="ECO:0007669"/>
    <property type="project" value="TreeGrafter"/>
</dbReference>
<dbReference type="Gene3D" id="3.30.9.10">
    <property type="entry name" value="D-Amino Acid Oxidase, subunit A, domain 2"/>
    <property type="match status" value="1"/>
</dbReference>
<gene>
    <name evidence="3" type="ORF">DAQ1742_00817</name>
</gene>
<proteinExistence type="predicted"/>
<dbReference type="Proteomes" id="UP000294820">
    <property type="component" value="Chromosome 1"/>
</dbReference>
<dbReference type="PANTHER" id="PTHR13847:SF289">
    <property type="entry name" value="GLYCINE OXIDASE"/>
    <property type="match status" value="1"/>
</dbReference>
<dbReference type="EMBL" id="LT615367">
    <property type="protein sequence ID" value="SLM61881.1"/>
    <property type="molecule type" value="Genomic_DNA"/>
</dbReference>
<feature type="domain" description="FAD dependent oxidoreductase" evidence="2">
    <location>
        <begin position="8"/>
        <end position="348"/>
    </location>
</feature>
<keyword evidence="1 3" id="KW-0560">Oxidoreductase</keyword>
<sequence>MPIKQNFDVVVLGAGILGAATAHELTRRGLKTALLERGVPAQGCTSYSGGIVRVYHSSDYLTELAANAFKYYLDFEGNTGVPATFIRTGYLYFPPVQDKARVQEKIQHLQAKIDIEWLDYRQVAEKFPSIRCEDGAVYEAKAGYMAPAEVTRAFIHAATAKGLAVYPGTEVYRLIRSGNRIVGVATSQGVFTAGHVVVAMGPNTPMFLDKNNIPHHLWSQRIQVDIRKPSSAITGHPAWIDDVHDLNGRPCENGDFLLGYPTNDRVFVDGVTPGSTIYSDVTNMMGQKRFDWVSGSEQRGSWSSFDCYSPQGTGAAESIDGIASLSLLTGYSGGGFKLAPELAKRLTDHIIKE</sequence>
<dbReference type="Gene3D" id="3.50.50.60">
    <property type="entry name" value="FAD/NAD(P)-binding domain"/>
    <property type="match status" value="1"/>
</dbReference>
<name>A0A375A7D7_9GAMM</name>
<dbReference type="InterPro" id="IPR036188">
    <property type="entry name" value="FAD/NAD-bd_sf"/>
</dbReference>
<dbReference type="GO" id="GO:0008115">
    <property type="term" value="F:sarcosine oxidase activity"/>
    <property type="evidence" value="ECO:0007669"/>
    <property type="project" value="UniProtKB-EC"/>
</dbReference>
<keyword evidence="4" id="KW-1185">Reference proteome</keyword>
<reference evidence="3 4" key="1">
    <citation type="submission" date="2016-09" db="EMBL/GenBank/DDBJ databases">
        <authorList>
            <person name="Reverchon S."/>
            <person name="Nasser W."/>
            <person name="Leonard S."/>
            <person name="Brochier C."/>
            <person name="Duprey A."/>
        </authorList>
    </citation>
    <scope>NUCLEOTIDE SEQUENCE [LARGE SCALE GENOMIC DNA]</scope>
    <source>
        <strain evidence="3 4">174/2</strain>
    </source>
</reference>
<evidence type="ECO:0000256" key="1">
    <source>
        <dbReference type="ARBA" id="ARBA00023002"/>
    </source>
</evidence>
<dbReference type="RefSeq" id="WP_035339984.1">
    <property type="nucleotide sequence ID" value="NZ_LT615367.1"/>
</dbReference>
<dbReference type="KEGG" id="daq:DAQ1742_00817"/>
<dbReference type="Pfam" id="PF01266">
    <property type="entry name" value="DAO"/>
    <property type="match status" value="1"/>
</dbReference>
<evidence type="ECO:0000259" key="2">
    <source>
        <dbReference type="Pfam" id="PF01266"/>
    </source>
</evidence>
<dbReference type="InterPro" id="IPR006076">
    <property type="entry name" value="FAD-dep_OxRdtase"/>
</dbReference>
<evidence type="ECO:0000313" key="4">
    <source>
        <dbReference type="Proteomes" id="UP000294820"/>
    </source>
</evidence>
<dbReference type="PANTHER" id="PTHR13847">
    <property type="entry name" value="SARCOSINE DEHYDROGENASE-RELATED"/>
    <property type="match status" value="1"/>
</dbReference>
<dbReference type="SUPFAM" id="SSF51905">
    <property type="entry name" value="FAD/NAD(P)-binding domain"/>
    <property type="match status" value="1"/>
</dbReference>
<dbReference type="AlphaFoldDB" id="A0A375A7D7"/>
<accession>A0A375A7D7</accession>